<dbReference type="PANTHER" id="PTHR33164:SF57">
    <property type="entry name" value="MARR-FAMILY TRANSCRIPTIONAL REGULATOR"/>
    <property type="match status" value="1"/>
</dbReference>
<dbReference type="SUPFAM" id="SSF46785">
    <property type="entry name" value="Winged helix' DNA-binding domain"/>
    <property type="match status" value="1"/>
</dbReference>
<dbReference type="SMART" id="SM00347">
    <property type="entry name" value="HTH_MARR"/>
    <property type="match status" value="1"/>
</dbReference>
<proteinExistence type="predicted"/>
<keyword evidence="3" id="KW-1185">Reference proteome</keyword>
<evidence type="ECO:0000313" key="3">
    <source>
        <dbReference type="Proteomes" id="UP001149140"/>
    </source>
</evidence>
<evidence type="ECO:0000259" key="1">
    <source>
        <dbReference type="PROSITE" id="PS50995"/>
    </source>
</evidence>
<dbReference type="GO" id="GO:0003700">
    <property type="term" value="F:DNA-binding transcription factor activity"/>
    <property type="evidence" value="ECO:0007669"/>
    <property type="project" value="InterPro"/>
</dbReference>
<dbReference type="AlphaFoldDB" id="A0A9X3S6K6"/>
<comment type="caution">
    <text evidence="2">The sequence shown here is derived from an EMBL/GenBank/DDBJ whole genome shotgun (WGS) entry which is preliminary data.</text>
</comment>
<accession>A0A9X3S6K6</accession>
<protein>
    <submittedName>
        <fullName evidence="2">MarR family transcriptional regulator</fullName>
    </submittedName>
</protein>
<dbReference type="InterPro" id="IPR036390">
    <property type="entry name" value="WH_DNA-bd_sf"/>
</dbReference>
<dbReference type="InterPro" id="IPR036388">
    <property type="entry name" value="WH-like_DNA-bd_sf"/>
</dbReference>
<dbReference type="Gene3D" id="1.10.10.10">
    <property type="entry name" value="Winged helix-like DNA-binding domain superfamily/Winged helix DNA-binding domain"/>
    <property type="match status" value="1"/>
</dbReference>
<dbReference type="PANTHER" id="PTHR33164">
    <property type="entry name" value="TRANSCRIPTIONAL REGULATOR, MARR FAMILY"/>
    <property type="match status" value="1"/>
</dbReference>
<dbReference type="InterPro" id="IPR039422">
    <property type="entry name" value="MarR/SlyA-like"/>
</dbReference>
<name>A0A9X3S6K6_9ACTN</name>
<dbReference type="EMBL" id="JAPDOD010000080">
    <property type="protein sequence ID" value="MDA0166907.1"/>
    <property type="molecule type" value="Genomic_DNA"/>
</dbReference>
<dbReference type="PROSITE" id="PS50995">
    <property type="entry name" value="HTH_MARR_2"/>
    <property type="match status" value="1"/>
</dbReference>
<feature type="domain" description="HTH marR-type" evidence="1">
    <location>
        <begin position="13"/>
        <end position="147"/>
    </location>
</feature>
<dbReference type="RefSeq" id="WP_270046160.1">
    <property type="nucleotide sequence ID" value="NZ_JAPDOD010000080.1"/>
</dbReference>
<evidence type="ECO:0000313" key="2">
    <source>
        <dbReference type="EMBL" id="MDA0166907.1"/>
    </source>
</evidence>
<dbReference type="Pfam" id="PF12802">
    <property type="entry name" value="MarR_2"/>
    <property type="match status" value="1"/>
</dbReference>
<dbReference type="Proteomes" id="UP001149140">
    <property type="component" value="Unassembled WGS sequence"/>
</dbReference>
<reference evidence="2" key="1">
    <citation type="submission" date="2022-10" db="EMBL/GenBank/DDBJ databases">
        <title>The WGS of Solirubrobacter ginsenosidimutans DSM 21036.</title>
        <authorList>
            <person name="Jiang Z."/>
        </authorList>
    </citation>
    <scope>NUCLEOTIDE SEQUENCE</scope>
    <source>
        <strain evidence="2">DSM 21036</strain>
    </source>
</reference>
<dbReference type="InterPro" id="IPR000835">
    <property type="entry name" value="HTH_MarR-typ"/>
</dbReference>
<gene>
    <name evidence="2" type="ORF">OM076_41985</name>
</gene>
<sequence length="149" mass="16582">MPRLPSTTARDAPENLAILLREPFRAMNEQAIGRLADRGHPEVRYAHGNVFQYLDDAGTRVSVLAQRAGMTKQSMAQLVEHLETHGYVERVPDPADGRAKLVRVTPRGTEVFAVVREFAAETEARLRERLGEAKLARLRALLSELDAAL</sequence>
<dbReference type="GO" id="GO:0006950">
    <property type="term" value="P:response to stress"/>
    <property type="evidence" value="ECO:0007669"/>
    <property type="project" value="TreeGrafter"/>
</dbReference>
<organism evidence="2 3">
    <name type="scientific">Solirubrobacter ginsenosidimutans</name>
    <dbReference type="NCBI Taxonomy" id="490573"/>
    <lineage>
        <taxon>Bacteria</taxon>
        <taxon>Bacillati</taxon>
        <taxon>Actinomycetota</taxon>
        <taxon>Thermoleophilia</taxon>
        <taxon>Solirubrobacterales</taxon>
        <taxon>Solirubrobacteraceae</taxon>
        <taxon>Solirubrobacter</taxon>
    </lineage>
</organism>